<dbReference type="AlphaFoldDB" id="A0AAF1K1R1"/>
<dbReference type="RefSeq" id="WP_211876366.1">
    <property type="nucleotide sequence ID" value="NZ_JAAEDH010000038.1"/>
</dbReference>
<comment type="caution">
    <text evidence="2">The sequence shown here is derived from an EMBL/GenBank/DDBJ whole genome shotgun (WGS) entry which is preliminary data.</text>
</comment>
<proteinExistence type="predicted"/>
<evidence type="ECO:0000313" key="2">
    <source>
        <dbReference type="EMBL" id="MBR0657503.1"/>
    </source>
</evidence>
<feature type="signal peptide" evidence="1">
    <location>
        <begin position="1"/>
        <end position="22"/>
    </location>
</feature>
<reference evidence="2" key="2">
    <citation type="journal article" date="2021" name="Syst. Appl. Microbiol.">
        <title>Roseomonas hellenica sp. nov., isolated from roots of wild-growing Alkanna tinctoria.</title>
        <authorList>
            <person name="Rat A."/>
            <person name="Naranjo H.D."/>
            <person name="Lebbe L."/>
            <person name="Cnockaert M."/>
            <person name="Krigas N."/>
            <person name="Grigoriadou K."/>
            <person name="Maloupa E."/>
            <person name="Willems A."/>
        </authorList>
    </citation>
    <scope>NUCLEOTIDE SEQUENCE</scope>
    <source>
        <strain evidence="2">LMG 28251</strain>
    </source>
</reference>
<keyword evidence="1" id="KW-0732">Signal</keyword>
<name>A0AAF1K1R1_9PROT</name>
<feature type="chain" id="PRO_5042133467" evidence="1">
    <location>
        <begin position="23"/>
        <end position="125"/>
    </location>
</feature>
<accession>A0AAF1K1R1</accession>
<dbReference type="Proteomes" id="UP001196068">
    <property type="component" value="Unassembled WGS sequence"/>
</dbReference>
<sequence>MRTATLAALAGLLALPALPAGAYGVSQVHFSIQANTPMPACHQRARDVLERSGFRILGTGTSSIGAEPTDGTTLITAYCVPGPGVVVVTVAGENTAATAPVLERIREAWQGASAPTAPGGPRVTK</sequence>
<keyword evidence="3" id="KW-1185">Reference proteome</keyword>
<protein>
    <submittedName>
        <fullName evidence="2">Uncharacterized protein</fullName>
    </submittedName>
</protein>
<gene>
    <name evidence="2" type="ORF">GXW79_20680</name>
</gene>
<reference evidence="2" key="1">
    <citation type="submission" date="2020-01" db="EMBL/GenBank/DDBJ databases">
        <authorList>
            <person name="Rat A."/>
        </authorList>
    </citation>
    <scope>NUCLEOTIDE SEQUENCE</scope>
    <source>
        <strain evidence="2">LMG 28251</strain>
    </source>
</reference>
<evidence type="ECO:0000256" key="1">
    <source>
        <dbReference type="SAM" id="SignalP"/>
    </source>
</evidence>
<dbReference type="EMBL" id="JAAEDH010000038">
    <property type="protein sequence ID" value="MBR0657503.1"/>
    <property type="molecule type" value="Genomic_DNA"/>
</dbReference>
<organism evidence="2 3">
    <name type="scientific">Plastoroseomonas arctica</name>
    <dbReference type="NCBI Taxonomy" id="1509237"/>
    <lineage>
        <taxon>Bacteria</taxon>
        <taxon>Pseudomonadati</taxon>
        <taxon>Pseudomonadota</taxon>
        <taxon>Alphaproteobacteria</taxon>
        <taxon>Acetobacterales</taxon>
        <taxon>Acetobacteraceae</taxon>
        <taxon>Plastoroseomonas</taxon>
    </lineage>
</organism>
<evidence type="ECO:0000313" key="3">
    <source>
        <dbReference type="Proteomes" id="UP001196068"/>
    </source>
</evidence>